<dbReference type="Proteomes" id="UP000553209">
    <property type="component" value="Unassembled WGS sequence"/>
</dbReference>
<name>A0A7X6RSX4_9ACTN</name>
<proteinExistence type="inferred from homology"/>
<keyword evidence="6" id="KW-1185">Reference proteome</keyword>
<evidence type="ECO:0000256" key="2">
    <source>
        <dbReference type="ARBA" id="ARBA00022679"/>
    </source>
</evidence>
<comment type="similarity">
    <text evidence="1 4">Belongs to the antibiotic N-acetyltransferase family.</text>
</comment>
<keyword evidence="4" id="KW-0046">Antibiotic resistance</keyword>
<protein>
    <recommendedName>
        <fullName evidence="4">Aminoglycoside N(3)-acetyltransferase</fullName>
        <ecNumber evidence="4">2.3.1.-</ecNumber>
    </recommendedName>
</protein>
<keyword evidence="2 4" id="KW-0808">Transferase</keyword>
<reference evidence="5 6" key="1">
    <citation type="submission" date="2020-04" db="EMBL/GenBank/DDBJ databases">
        <title>MicrobeNet Type strains.</title>
        <authorList>
            <person name="Nicholson A.C."/>
        </authorList>
    </citation>
    <scope>NUCLEOTIDE SEQUENCE [LARGE SCALE GENOMIC DNA]</scope>
    <source>
        <strain evidence="5 6">ATCC 23612</strain>
    </source>
</reference>
<dbReference type="Pfam" id="PF02522">
    <property type="entry name" value="Antibiotic_NAT"/>
    <property type="match status" value="1"/>
</dbReference>
<accession>A0A7X6RSX4</accession>
<dbReference type="RefSeq" id="WP_061080322.1">
    <property type="nucleotide sequence ID" value="NZ_JAAXPG010000032.1"/>
</dbReference>
<dbReference type="SUPFAM" id="SSF110710">
    <property type="entry name" value="TTHA0583/YokD-like"/>
    <property type="match status" value="1"/>
</dbReference>
<dbReference type="GO" id="GO:0046677">
    <property type="term" value="P:response to antibiotic"/>
    <property type="evidence" value="ECO:0007669"/>
    <property type="project" value="UniProtKB-KW"/>
</dbReference>
<dbReference type="InterPro" id="IPR028345">
    <property type="entry name" value="Antibiotic_NAT-like"/>
</dbReference>
<dbReference type="EMBL" id="JAAXPG010000032">
    <property type="protein sequence ID" value="NKZ01139.1"/>
    <property type="molecule type" value="Genomic_DNA"/>
</dbReference>
<dbReference type="PANTHER" id="PTHR11104:SF0">
    <property type="entry name" value="SPBETA PROPHAGE-DERIVED AMINOGLYCOSIDE N(3')-ACETYLTRANSFERASE-LIKE PROTEIN YOKD"/>
    <property type="match status" value="1"/>
</dbReference>
<evidence type="ECO:0000256" key="1">
    <source>
        <dbReference type="ARBA" id="ARBA00006383"/>
    </source>
</evidence>
<dbReference type="AlphaFoldDB" id="A0A7X6RSX4"/>
<sequence>MPAAAKNPGRPQTRASLARDLTALGVAPADTLLVHSSLSALGWVCGGEQALVQALMDAVGSGGTLVVPTQTMDNTDPAGWRDPPVPEDWWPVIREQAPGFDPRLTPSRYMGRVPEMVRTWPGAVRSANPQTSFAALGPRARDLMGHHPVGCRLGEDSPLAALERVRARVLLLGTGFDSCTAFHLAEYRIPRPRLERSGCAVLTPDGGREWMAFTDVLLDEEDFARLGADFENTGAVVSGPVGEATARLFSLPGAVAFASSWLTVNRDR</sequence>
<keyword evidence="3 4" id="KW-0012">Acyltransferase</keyword>
<dbReference type="PANTHER" id="PTHR11104">
    <property type="entry name" value="AMINOGLYCOSIDE N3-ACETYLTRANSFERASE"/>
    <property type="match status" value="1"/>
</dbReference>
<evidence type="ECO:0000256" key="3">
    <source>
        <dbReference type="ARBA" id="ARBA00023315"/>
    </source>
</evidence>
<gene>
    <name evidence="5" type="ORF">HGB44_26225</name>
</gene>
<dbReference type="EC" id="2.3.1.-" evidence="4"/>
<evidence type="ECO:0000256" key="4">
    <source>
        <dbReference type="RuleBase" id="RU365031"/>
    </source>
</evidence>
<organism evidence="5 6">
    <name type="scientific">Nocardiopsis alborubida</name>
    <dbReference type="NCBI Taxonomy" id="146802"/>
    <lineage>
        <taxon>Bacteria</taxon>
        <taxon>Bacillati</taxon>
        <taxon>Actinomycetota</taxon>
        <taxon>Actinomycetes</taxon>
        <taxon>Streptosporangiales</taxon>
        <taxon>Nocardiopsidaceae</taxon>
        <taxon>Nocardiopsis</taxon>
    </lineage>
</organism>
<evidence type="ECO:0000313" key="5">
    <source>
        <dbReference type="EMBL" id="NKZ01139.1"/>
    </source>
</evidence>
<dbReference type="GO" id="GO:0046353">
    <property type="term" value="F:aminoglycoside 3-N-acetyltransferase activity"/>
    <property type="evidence" value="ECO:0007669"/>
    <property type="project" value="UniProtKB-EC"/>
</dbReference>
<evidence type="ECO:0000313" key="6">
    <source>
        <dbReference type="Proteomes" id="UP000553209"/>
    </source>
</evidence>
<comment type="caution">
    <text evidence="5">The sequence shown here is derived from an EMBL/GenBank/DDBJ whole genome shotgun (WGS) entry which is preliminary data.</text>
</comment>
<comment type="catalytic activity">
    <reaction evidence="4">
        <text>a 2-deoxystreptamine antibiotic + acetyl-CoA = an N(3)-acetyl-2-deoxystreptamine antibiotic + CoA + H(+)</text>
        <dbReference type="Rhea" id="RHEA:12665"/>
        <dbReference type="ChEBI" id="CHEBI:15378"/>
        <dbReference type="ChEBI" id="CHEBI:57287"/>
        <dbReference type="ChEBI" id="CHEBI:57288"/>
        <dbReference type="ChEBI" id="CHEBI:57921"/>
        <dbReference type="ChEBI" id="CHEBI:77452"/>
        <dbReference type="EC" id="2.3.1.81"/>
    </reaction>
</comment>
<dbReference type="InterPro" id="IPR003679">
    <property type="entry name" value="Amioglycoside_AcTrfase"/>
</dbReference>